<dbReference type="Proteomes" id="UP000288058">
    <property type="component" value="Unassembled WGS sequence"/>
</dbReference>
<name>A0A432Z190_9GAMM</name>
<comment type="caution">
    <text evidence="1">The sequence shown here is derived from an EMBL/GenBank/DDBJ whole genome shotgun (WGS) entry which is preliminary data.</text>
</comment>
<dbReference type="AlphaFoldDB" id="A0A432Z190"/>
<sequence>MLDNEILSEDAFYRNWWRYTYTKLHVRKSLFRQGRLREEVEATFQWLEVIADKYNFVPRFLKSDQNGYRGHLINLSNCLVYSFHKRTQTDEFFNKDFELLLETYDHPFEKLDSQEVDSVKVLYESTRRLGYLVVSLYSEQRFDIAWKAFVKKIIVAHNDILKTKIYSYPRYHRPSKAVQVSIASQETKIADNWDLVIFYHEGDKEFHIKEQMKRLWDDRSERKIIGDSQGYDFALYIDRTRCKRRHVLEVLRLQSIQFKGYSLVPVDTAKLAKTIRWLERTKRRANLKEKYGVADSNDETERFYFKVKRLDKLVSRLAVMINEYYETLNEITKVNEELPKSKQGLKQDNVRRAVGLFLWMKVNISKNVPRSVNSIADEIIDLLEEEYETTATRNGLFAGEFSSVLEYYNSQYDHFILKEGYELSEKDKPIDSKEGIPHAAFKDDRYLDDPKTRENIRRMIVEDYYLAELCINNADYRSPYEVRNTKKDELYSFTSVDRSL</sequence>
<dbReference type="OrthoDB" id="6396041at2"/>
<proteinExistence type="predicted"/>
<dbReference type="RefSeq" id="WP_126780401.1">
    <property type="nucleotide sequence ID" value="NZ_PIQC01000003.1"/>
</dbReference>
<evidence type="ECO:0000313" key="1">
    <source>
        <dbReference type="EMBL" id="RUO71635.1"/>
    </source>
</evidence>
<protein>
    <submittedName>
        <fullName evidence="1">Uncharacterized protein</fullName>
    </submittedName>
</protein>
<accession>A0A432Z190</accession>
<gene>
    <name evidence="1" type="ORF">CWI78_03730</name>
</gene>
<dbReference type="EMBL" id="PIQC01000003">
    <property type="protein sequence ID" value="RUO71635.1"/>
    <property type="molecule type" value="Genomic_DNA"/>
</dbReference>
<evidence type="ECO:0000313" key="2">
    <source>
        <dbReference type="Proteomes" id="UP000288058"/>
    </source>
</evidence>
<reference evidence="2" key="1">
    <citation type="journal article" date="2018" name="Front. Microbiol.">
        <title>Genome-Based Analysis Reveals the Taxonomy and Diversity of the Family Idiomarinaceae.</title>
        <authorList>
            <person name="Liu Y."/>
            <person name="Lai Q."/>
            <person name="Shao Z."/>
        </authorList>
    </citation>
    <scope>NUCLEOTIDE SEQUENCE [LARGE SCALE GENOMIC DNA]</scope>
    <source>
        <strain evidence="2">R22</strain>
    </source>
</reference>
<organism evidence="1 2">
    <name type="scientific">Idiomarina ramblicola</name>
    <dbReference type="NCBI Taxonomy" id="263724"/>
    <lineage>
        <taxon>Bacteria</taxon>
        <taxon>Pseudomonadati</taxon>
        <taxon>Pseudomonadota</taxon>
        <taxon>Gammaproteobacteria</taxon>
        <taxon>Alteromonadales</taxon>
        <taxon>Idiomarinaceae</taxon>
        <taxon>Idiomarina</taxon>
    </lineage>
</organism>
<keyword evidence="2" id="KW-1185">Reference proteome</keyword>